<keyword evidence="9" id="KW-1185">Reference proteome</keyword>
<reference evidence="8" key="4">
    <citation type="journal article" date="2015" name="G3 (Bethesda)">
        <title>Genome sequences of three phytopathogenic species of the Magnaporthaceae family of fungi.</title>
        <authorList>
            <person name="Okagaki L.H."/>
            <person name="Nunes C.C."/>
            <person name="Sailsbery J."/>
            <person name="Clay B."/>
            <person name="Brown D."/>
            <person name="John T."/>
            <person name="Oh Y."/>
            <person name="Young N."/>
            <person name="Fitzgerald M."/>
            <person name="Haas B.J."/>
            <person name="Zeng Q."/>
            <person name="Young S."/>
            <person name="Adiconis X."/>
            <person name="Fan L."/>
            <person name="Levin J.Z."/>
            <person name="Mitchell T.K."/>
            <person name="Okubara P.A."/>
            <person name="Farman M.L."/>
            <person name="Kohn L.M."/>
            <person name="Birren B."/>
            <person name="Ma L.-J."/>
            <person name="Dean R.A."/>
        </authorList>
    </citation>
    <scope>NUCLEOTIDE SEQUENCE</scope>
    <source>
        <strain evidence="8">ATCC 64411 / 73-15</strain>
    </source>
</reference>
<dbReference type="InterPro" id="IPR019334">
    <property type="entry name" value="TMEM170A/B/YPR153W-like"/>
</dbReference>
<sequence length="140" mass="15527">MGNSWSDTAPEGYIPPRFPSLSWPPYEKPDRLYYLSDIVRHTTLWTLSIFILVHLGAAGLALTMHLGKRWSNWKYVWAVPIAYTLVAGSEAVLSGSIVGLILGAVYRSGSLVMSTWVPFTWGWINVLVLIISSFSIQGGL</sequence>
<dbReference type="eggNOG" id="ENOG502S0YM">
    <property type="taxonomic scope" value="Eukaryota"/>
</dbReference>
<dbReference type="EMBL" id="GL877119">
    <property type="protein sequence ID" value="KLU93146.1"/>
    <property type="molecule type" value="Genomic_DNA"/>
</dbReference>
<evidence type="ECO:0000256" key="4">
    <source>
        <dbReference type="ARBA" id="ARBA00022989"/>
    </source>
</evidence>
<reference evidence="7" key="2">
    <citation type="submission" date="2010-05" db="EMBL/GenBank/DDBJ databases">
        <title>The Genome Sequence of Magnaporthe poae strain ATCC 64411.</title>
        <authorList>
            <consortium name="The Broad Institute Genome Sequencing Platform"/>
            <consortium name="Broad Institute Genome Sequencing Center for Infectious Disease"/>
            <person name="Ma L.-J."/>
            <person name="Dead R."/>
            <person name="Young S."/>
            <person name="Zeng Q."/>
            <person name="Koehrsen M."/>
            <person name="Alvarado L."/>
            <person name="Berlin A."/>
            <person name="Chapman S.B."/>
            <person name="Chen Z."/>
            <person name="Freedman E."/>
            <person name="Gellesch M."/>
            <person name="Goldberg J."/>
            <person name="Griggs A."/>
            <person name="Gujja S."/>
            <person name="Heilman E.R."/>
            <person name="Heiman D."/>
            <person name="Hepburn T."/>
            <person name="Howarth C."/>
            <person name="Jen D."/>
            <person name="Larson L."/>
            <person name="Mehta T."/>
            <person name="Neiman D."/>
            <person name="Pearson M."/>
            <person name="Roberts A."/>
            <person name="Saif S."/>
            <person name="Shea T."/>
            <person name="Shenoy N."/>
            <person name="Sisk P."/>
            <person name="Stolte C."/>
            <person name="Sykes S."/>
            <person name="Walk T."/>
            <person name="White J."/>
            <person name="Yandava C."/>
            <person name="Haas B."/>
            <person name="Nusbaum C."/>
            <person name="Birren B."/>
        </authorList>
    </citation>
    <scope>NUCLEOTIDE SEQUENCE</scope>
    <source>
        <strain evidence="7">ATCC 64411</strain>
    </source>
</reference>
<reference evidence="8" key="5">
    <citation type="submission" date="2015-06" db="UniProtKB">
        <authorList>
            <consortium name="EnsemblFungi"/>
        </authorList>
    </citation>
    <scope>IDENTIFICATION</scope>
    <source>
        <strain evidence="8">ATCC 64411</strain>
    </source>
</reference>
<organism evidence="8 9">
    <name type="scientific">Magnaporthiopsis poae (strain ATCC 64411 / 73-15)</name>
    <name type="common">Kentucky bluegrass fungus</name>
    <name type="synonym">Magnaporthe poae</name>
    <dbReference type="NCBI Taxonomy" id="644358"/>
    <lineage>
        <taxon>Eukaryota</taxon>
        <taxon>Fungi</taxon>
        <taxon>Dikarya</taxon>
        <taxon>Ascomycota</taxon>
        <taxon>Pezizomycotina</taxon>
        <taxon>Sordariomycetes</taxon>
        <taxon>Sordariomycetidae</taxon>
        <taxon>Magnaporthales</taxon>
        <taxon>Magnaporthaceae</taxon>
        <taxon>Magnaporthiopsis</taxon>
    </lineage>
</organism>
<keyword evidence="3 6" id="KW-0812">Transmembrane</keyword>
<dbReference type="EMBL" id="ADBL01003055">
    <property type="status" value="NOT_ANNOTATED_CDS"/>
    <property type="molecule type" value="Genomic_DNA"/>
</dbReference>
<proteinExistence type="inferred from homology"/>
<evidence type="ECO:0000256" key="5">
    <source>
        <dbReference type="ARBA" id="ARBA00023136"/>
    </source>
</evidence>
<keyword evidence="4 6" id="KW-1133">Transmembrane helix</keyword>
<reference evidence="7" key="3">
    <citation type="submission" date="2011-03" db="EMBL/GenBank/DDBJ databases">
        <title>Annotation of Magnaporthe poae ATCC 64411.</title>
        <authorList>
            <person name="Ma L.-J."/>
            <person name="Dead R."/>
            <person name="Young S.K."/>
            <person name="Zeng Q."/>
            <person name="Gargeya S."/>
            <person name="Fitzgerald M."/>
            <person name="Haas B."/>
            <person name="Abouelleil A."/>
            <person name="Alvarado L."/>
            <person name="Arachchi H.M."/>
            <person name="Berlin A."/>
            <person name="Brown A."/>
            <person name="Chapman S.B."/>
            <person name="Chen Z."/>
            <person name="Dunbar C."/>
            <person name="Freedman E."/>
            <person name="Gearin G."/>
            <person name="Gellesch M."/>
            <person name="Goldberg J."/>
            <person name="Griggs A."/>
            <person name="Gujja S."/>
            <person name="Heiman D."/>
            <person name="Howarth C."/>
            <person name="Larson L."/>
            <person name="Lui A."/>
            <person name="MacDonald P.J.P."/>
            <person name="Mehta T."/>
            <person name="Montmayeur A."/>
            <person name="Murphy C."/>
            <person name="Neiman D."/>
            <person name="Pearson M."/>
            <person name="Priest M."/>
            <person name="Roberts A."/>
            <person name="Saif S."/>
            <person name="Shea T."/>
            <person name="Shenoy N."/>
            <person name="Sisk P."/>
            <person name="Stolte C."/>
            <person name="Sykes S."/>
            <person name="Yandava C."/>
            <person name="Wortman J."/>
            <person name="Nusbaum C."/>
            <person name="Birren B."/>
        </authorList>
    </citation>
    <scope>NUCLEOTIDE SEQUENCE</scope>
    <source>
        <strain evidence="7">ATCC 64411</strain>
    </source>
</reference>
<dbReference type="Proteomes" id="UP000011715">
    <property type="component" value="Unassembled WGS sequence"/>
</dbReference>
<feature type="transmembrane region" description="Helical" evidence="6">
    <location>
        <begin position="44"/>
        <end position="63"/>
    </location>
</feature>
<evidence type="ECO:0000313" key="7">
    <source>
        <dbReference type="EMBL" id="KLU93146.1"/>
    </source>
</evidence>
<evidence type="ECO:0000256" key="2">
    <source>
        <dbReference type="ARBA" id="ARBA00006325"/>
    </source>
</evidence>
<dbReference type="OrthoDB" id="2131401at2759"/>
<comment type="subcellular location">
    <subcellularLocation>
        <location evidence="1">Membrane</location>
        <topology evidence="1">Multi-pass membrane protein</topology>
    </subcellularLocation>
</comment>
<evidence type="ECO:0000256" key="6">
    <source>
        <dbReference type="SAM" id="Phobius"/>
    </source>
</evidence>
<keyword evidence="5 6" id="KW-0472">Membrane</keyword>
<feature type="transmembrane region" description="Helical" evidence="6">
    <location>
        <begin position="116"/>
        <end position="136"/>
    </location>
</feature>
<comment type="similarity">
    <text evidence="2">Belongs to the TMEM170 family.</text>
</comment>
<accession>A0A0C4EGT3</accession>
<name>A0A0C4EGT3_MAGP6</name>
<gene>
    <name evidence="7" type="ORF">MAPG_12084</name>
</gene>
<dbReference type="STRING" id="644358.A0A0C4EGT3"/>
<reference evidence="9" key="1">
    <citation type="submission" date="2010-05" db="EMBL/GenBank/DDBJ databases">
        <title>The genome sequence of Magnaporthe poae strain ATCC 64411.</title>
        <authorList>
            <person name="Ma L.-J."/>
            <person name="Dead R."/>
            <person name="Young S."/>
            <person name="Zeng Q."/>
            <person name="Koehrsen M."/>
            <person name="Alvarado L."/>
            <person name="Berlin A."/>
            <person name="Chapman S.B."/>
            <person name="Chen Z."/>
            <person name="Freedman E."/>
            <person name="Gellesch M."/>
            <person name="Goldberg J."/>
            <person name="Griggs A."/>
            <person name="Gujja S."/>
            <person name="Heilman E.R."/>
            <person name="Heiman D."/>
            <person name="Hepburn T."/>
            <person name="Howarth C."/>
            <person name="Jen D."/>
            <person name="Larson L."/>
            <person name="Mehta T."/>
            <person name="Neiman D."/>
            <person name="Pearson M."/>
            <person name="Roberts A."/>
            <person name="Saif S."/>
            <person name="Shea T."/>
            <person name="Shenoy N."/>
            <person name="Sisk P."/>
            <person name="Stolte C."/>
            <person name="Sykes S."/>
            <person name="Walk T."/>
            <person name="White J."/>
            <person name="Yandava C."/>
            <person name="Haas B."/>
            <person name="Nusbaum C."/>
            <person name="Birren B."/>
        </authorList>
    </citation>
    <scope>NUCLEOTIDE SEQUENCE [LARGE SCALE GENOMIC DNA]</scope>
    <source>
        <strain evidence="9">ATCC 64411 / 73-15</strain>
    </source>
</reference>
<evidence type="ECO:0000313" key="8">
    <source>
        <dbReference type="EnsemblFungi" id="MAPG_12084T0"/>
    </source>
</evidence>
<evidence type="ECO:0008006" key="10">
    <source>
        <dbReference type="Google" id="ProtNLM"/>
    </source>
</evidence>
<evidence type="ECO:0000256" key="3">
    <source>
        <dbReference type="ARBA" id="ARBA00022692"/>
    </source>
</evidence>
<dbReference type="OMA" id="FPMQGGL"/>
<dbReference type="Pfam" id="PF10190">
    <property type="entry name" value="Tmemb_170"/>
    <property type="match status" value="1"/>
</dbReference>
<evidence type="ECO:0000313" key="9">
    <source>
        <dbReference type="Proteomes" id="UP000011715"/>
    </source>
</evidence>
<dbReference type="PANTHER" id="PTHR22779:SF6">
    <property type="entry name" value="SD17342P"/>
    <property type="match status" value="1"/>
</dbReference>
<protein>
    <recommendedName>
        <fullName evidence="10">Integral membrane protein</fullName>
    </recommendedName>
</protein>
<dbReference type="AlphaFoldDB" id="A0A0C4EGT3"/>
<feature type="transmembrane region" description="Helical" evidence="6">
    <location>
        <begin position="75"/>
        <end position="104"/>
    </location>
</feature>
<dbReference type="GO" id="GO:0016020">
    <property type="term" value="C:membrane"/>
    <property type="evidence" value="ECO:0007669"/>
    <property type="project" value="UniProtKB-SubCell"/>
</dbReference>
<dbReference type="EnsemblFungi" id="MAPG_12084T0">
    <property type="protein sequence ID" value="MAPG_12084T0"/>
    <property type="gene ID" value="MAPG_12084"/>
</dbReference>
<dbReference type="VEuPathDB" id="FungiDB:MAPG_12084"/>
<evidence type="ECO:0000256" key="1">
    <source>
        <dbReference type="ARBA" id="ARBA00004141"/>
    </source>
</evidence>
<dbReference type="PANTHER" id="PTHR22779">
    <property type="entry name" value="SD17342P"/>
    <property type="match status" value="1"/>
</dbReference>